<dbReference type="EMBL" id="CACSHJ010000089">
    <property type="protein sequence ID" value="CAA0386964.1"/>
    <property type="molecule type" value="Genomic_DNA"/>
</dbReference>
<evidence type="ECO:0000256" key="2">
    <source>
        <dbReference type="ARBA" id="ARBA00023242"/>
    </source>
</evidence>
<dbReference type="Gene3D" id="1.10.1240.40">
    <property type="entry name" value="ENT domain"/>
    <property type="match status" value="1"/>
</dbReference>
<dbReference type="Proteomes" id="UP000426265">
    <property type="component" value="Unassembled WGS sequence"/>
</dbReference>
<dbReference type="Proteomes" id="UP000516314">
    <property type="component" value="Chromosome 3"/>
</dbReference>
<protein>
    <submittedName>
        <fullName evidence="5">(thale cress) hypothetical protein</fullName>
    </submittedName>
</protein>
<reference evidence="5 9" key="2">
    <citation type="submission" date="2020-09" db="EMBL/GenBank/DDBJ databases">
        <authorList>
            <person name="Ashkenazy H."/>
        </authorList>
    </citation>
    <scope>NUCLEOTIDE SEQUENCE [LARGE SCALE GENOMIC DNA]</scope>
    <source>
        <strain evidence="9">cv. Cdm-0</strain>
    </source>
</reference>
<proteinExistence type="predicted"/>
<sequence>MSTSPYEKLSKQEKKQMIKEILEQAYEALLYAFGVEKKVISDDVKNNIEQESAEEKRKIAYEATLLAATFSHSLAKDRDGVLATLKNQLHITDDFHRECQNRVRDNILVVQLTGEASGSNYVGETGWTVRRISNRILRFKRT</sequence>
<evidence type="ECO:0000256" key="1">
    <source>
        <dbReference type="ARBA" id="ARBA00004123"/>
    </source>
</evidence>
<dbReference type="OrthoDB" id="1081879at2759"/>
<name>A0A5S9XLS4_ARATH</name>
<dbReference type="EMBL" id="LR881468">
    <property type="protein sequence ID" value="CAD5326065.1"/>
    <property type="molecule type" value="Genomic_DNA"/>
</dbReference>
<dbReference type="InterPro" id="IPR005491">
    <property type="entry name" value="ENT_dom"/>
</dbReference>
<gene>
    <name evidence="6" type="ORF">AN1_LOCUS16104</name>
    <name evidence="5" type="ORF">AT9943_LOCUS13859</name>
    <name evidence="4" type="ORF">C24_LOCUS15986</name>
</gene>
<reference evidence="4 8" key="1">
    <citation type="submission" date="2019-12" db="EMBL/GenBank/DDBJ databases">
        <authorList>
            <person name="Jiao W.-B."/>
            <person name="Schneeberger K."/>
        </authorList>
    </citation>
    <scope>NUCLEOTIDE SEQUENCE [LARGE SCALE GENOMIC DNA]</scope>
    <source>
        <strain evidence="7">cv. An-1</strain>
        <strain evidence="8">cv. C24</strain>
    </source>
</reference>
<evidence type="ECO:0000313" key="8">
    <source>
        <dbReference type="Proteomes" id="UP000434276"/>
    </source>
</evidence>
<dbReference type="ExpressionAtlas" id="A0A5S9XLS4">
    <property type="expression patterns" value="baseline and differential"/>
</dbReference>
<dbReference type="Proteomes" id="UP000434276">
    <property type="component" value="Unassembled WGS sequence"/>
</dbReference>
<dbReference type="AlphaFoldDB" id="A0A5S9XLS4"/>
<feature type="domain" description="ENT" evidence="3">
    <location>
        <begin position="52"/>
        <end position="121"/>
    </location>
</feature>
<evidence type="ECO:0000313" key="9">
    <source>
        <dbReference type="Proteomes" id="UP000516314"/>
    </source>
</evidence>
<dbReference type="SUPFAM" id="SSF158639">
    <property type="entry name" value="ENT-like"/>
    <property type="match status" value="1"/>
</dbReference>
<evidence type="ECO:0000313" key="6">
    <source>
        <dbReference type="EMBL" id="VYS60669.1"/>
    </source>
</evidence>
<evidence type="ECO:0000313" key="5">
    <source>
        <dbReference type="EMBL" id="CAD5326065.1"/>
    </source>
</evidence>
<dbReference type="InterPro" id="IPR036142">
    <property type="entry name" value="ENT_dom-like_sf"/>
</dbReference>
<evidence type="ECO:0000259" key="3">
    <source>
        <dbReference type="SMART" id="SM01191"/>
    </source>
</evidence>
<evidence type="ECO:0000313" key="7">
    <source>
        <dbReference type="Proteomes" id="UP000426265"/>
    </source>
</evidence>
<accession>A0A654FIK5</accession>
<dbReference type="SMART" id="SM01191">
    <property type="entry name" value="ENT"/>
    <property type="match status" value="1"/>
</dbReference>
<accession>A0A5S9XLS4</accession>
<comment type="subcellular location">
    <subcellularLocation>
        <location evidence="1">Nucleus</location>
    </subcellularLocation>
</comment>
<evidence type="ECO:0000313" key="4">
    <source>
        <dbReference type="EMBL" id="CAA0386964.1"/>
    </source>
</evidence>
<keyword evidence="2" id="KW-0539">Nucleus</keyword>
<dbReference type="EMBL" id="CACRSJ010000106">
    <property type="protein sequence ID" value="VYS60669.1"/>
    <property type="molecule type" value="Genomic_DNA"/>
</dbReference>
<dbReference type="GO" id="GO:0005634">
    <property type="term" value="C:nucleus"/>
    <property type="evidence" value="ECO:0007669"/>
    <property type="project" value="UniProtKB-SubCell"/>
</dbReference>
<organism evidence="4 8">
    <name type="scientific">Arabidopsis thaliana</name>
    <name type="common">Mouse-ear cress</name>
    <dbReference type="NCBI Taxonomy" id="3702"/>
    <lineage>
        <taxon>Eukaryota</taxon>
        <taxon>Viridiplantae</taxon>
        <taxon>Streptophyta</taxon>
        <taxon>Embryophyta</taxon>
        <taxon>Tracheophyta</taxon>
        <taxon>Spermatophyta</taxon>
        <taxon>Magnoliopsida</taxon>
        <taxon>eudicotyledons</taxon>
        <taxon>Gunneridae</taxon>
        <taxon>Pentapetalae</taxon>
        <taxon>rosids</taxon>
        <taxon>malvids</taxon>
        <taxon>Brassicales</taxon>
        <taxon>Brassicaceae</taxon>
        <taxon>Camelineae</taxon>
        <taxon>Arabidopsis</taxon>
    </lineage>
</organism>